<feature type="non-terminal residue" evidence="1">
    <location>
        <position position="128"/>
    </location>
</feature>
<dbReference type="Proteomes" id="UP001157502">
    <property type="component" value="Chromosome 11"/>
</dbReference>
<organism evidence="1 2">
    <name type="scientific">Dallia pectoralis</name>
    <name type="common">Alaska blackfish</name>
    <dbReference type="NCBI Taxonomy" id="75939"/>
    <lineage>
        <taxon>Eukaryota</taxon>
        <taxon>Metazoa</taxon>
        <taxon>Chordata</taxon>
        <taxon>Craniata</taxon>
        <taxon>Vertebrata</taxon>
        <taxon>Euteleostomi</taxon>
        <taxon>Actinopterygii</taxon>
        <taxon>Neopterygii</taxon>
        <taxon>Teleostei</taxon>
        <taxon>Protacanthopterygii</taxon>
        <taxon>Esociformes</taxon>
        <taxon>Umbridae</taxon>
        <taxon>Dallia</taxon>
    </lineage>
</organism>
<dbReference type="EMBL" id="CM055738">
    <property type="protein sequence ID" value="KAJ8004676.1"/>
    <property type="molecule type" value="Genomic_DNA"/>
</dbReference>
<evidence type="ECO:0000313" key="2">
    <source>
        <dbReference type="Proteomes" id="UP001157502"/>
    </source>
</evidence>
<proteinExistence type="predicted"/>
<sequence>MIDTHGVTDAMMVNFPNNFTAAAITATFSGLHHPPGVTETTYTTPLPSDPCLLDNSSLRIPLAVLYTILFILGLAGNILALWALFRDQSKKNSVRVFLINTALADLLLVACLPFRVLYHSKGNHWDLG</sequence>
<evidence type="ECO:0000313" key="1">
    <source>
        <dbReference type="EMBL" id="KAJ8004676.1"/>
    </source>
</evidence>
<gene>
    <name evidence="1" type="ORF">DPEC_G00138790</name>
</gene>
<name>A0ACC2GM09_DALPE</name>
<keyword evidence="2" id="KW-1185">Reference proteome</keyword>
<protein>
    <submittedName>
        <fullName evidence="1">Uncharacterized protein</fullName>
    </submittedName>
</protein>
<accession>A0ACC2GM09</accession>
<comment type="caution">
    <text evidence="1">The sequence shown here is derived from an EMBL/GenBank/DDBJ whole genome shotgun (WGS) entry which is preliminary data.</text>
</comment>
<reference evidence="1" key="1">
    <citation type="submission" date="2021-05" db="EMBL/GenBank/DDBJ databases">
        <authorList>
            <person name="Pan Q."/>
            <person name="Jouanno E."/>
            <person name="Zahm M."/>
            <person name="Klopp C."/>
            <person name="Cabau C."/>
            <person name="Louis A."/>
            <person name="Berthelot C."/>
            <person name="Parey E."/>
            <person name="Roest Crollius H."/>
            <person name="Montfort J."/>
            <person name="Robinson-Rechavi M."/>
            <person name="Bouchez O."/>
            <person name="Lampietro C."/>
            <person name="Lopez Roques C."/>
            <person name="Donnadieu C."/>
            <person name="Postlethwait J."/>
            <person name="Bobe J."/>
            <person name="Dillon D."/>
            <person name="Chandos A."/>
            <person name="von Hippel F."/>
            <person name="Guiguen Y."/>
        </authorList>
    </citation>
    <scope>NUCLEOTIDE SEQUENCE</scope>
    <source>
        <strain evidence="1">YG-Jan2019</strain>
    </source>
</reference>